<evidence type="ECO:0000313" key="1">
    <source>
        <dbReference type="EMBL" id="KAI3825914.1"/>
    </source>
</evidence>
<protein>
    <submittedName>
        <fullName evidence="1">Uncharacterized protein</fullName>
    </submittedName>
</protein>
<reference evidence="1 2" key="2">
    <citation type="journal article" date="2022" name="Mol. Ecol. Resour.">
        <title>The genomes of chicory, endive, great burdock and yacon provide insights into Asteraceae paleo-polyploidization history and plant inulin production.</title>
        <authorList>
            <person name="Fan W."/>
            <person name="Wang S."/>
            <person name="Wang H."/>
            <person name="Wang A."/>
            <person name="Jiang F."/>
            <person name="Liu H."/>
            <person name="Zhao H."/>
            <person name="Xu D."/>
            <person name="Zhang Y."/>
        </authorList>
    </citation>
    <scope>NUCLEOTIDE SEQUENCE [LARGE SCALE GENOMIC DNA]</scope>
    <source>
        <strain evidence="2">cv. Yunnan</strain>
        <tissue evidence="1">Leaves</tissue>
    </source>
</reference>
<accession>A0ACB9K0U7</accession>
<evidence type="ECO:0000313" key="2">
    <source>
        <dbReference type="Proteomes" id="UP001056120"/>
    </source>
</evidence>
<organism evidence="1 2">
    <name type="scientific">Smallanthus sonchifolius</name>
    <dbReference type="NCBI Taxonomy" id="185202"/>
    <lineage>
        <taxon>Eukaryota</taxon>
        <taxon>Viridiplantae</taxon>
        <taxon>Streptophyta</taxon>
        <taxon>Embryophyta</taxon>
        <taxon>Tracheophyta</taxon>
        <taxon>Spermatophyta</taxon>
        <taxon>Magnoliopsida</taxon>
        <taxon>eudicotyledons</taxon>
        <taxon>Gunneridae</taxon>
        <taxon>Pentapetalae</taxon>
        <taxon>asterids</taxon>
        <taxon>campanulids</taxon>
        <taxon>Asterales</taxon>
        <taxon>Asteraceae</taxon>
        <taxon>Asteroideae</taxon>
        <taxon>Heliantheae alliance</taxon>
        <taxon>Millerieae</taxon>
        <taxon>Smallanthus</taxon>
    </lineage>
</organism>
<keyword evidence="2" id="KW-1185">Reference proteome</keyword>
<comment type="caution">
    <text evidence="1">The sequence shown here is derived from an EMBL/GenBank/DDBJ whole genome shotgun (WGS) entry which is preliminary data.</text>
</comment>
<proteinExistence type="predicted"/>
<reference evidence="2" key="1">
    <citation type="journal article" date="2022" name="Mol. Ecol. Resour.">
        <title>The genomes of chicory, endive, great burdock and yacon provide insights into Asteraceae palaeo-polyploidization history and plant inulin production.</title>
        <authorList>
            <person name="Fan W."/>
            <person name="Wang S."/>
            <person name="Wang H."/>
            <person name="Wang A."/>
            <person name="Jiang F."/>
            <person name="Liu H."/>
            <person name="Zhao H."/>
            <person name="Xu D."/>
            <person name="Zhang Y."/>
        </authorList>
    </citation>
    <scope>NUCLEOTIDE SEQUENCE [LARGE SCALE GENOMIC DNA]</scope>
    <source>
        <strain evidence="2">cv. Yunnan</strain>
    </source>
</reference>
<dbReference type="EMBL" id="CM042019">
    <property type="protein sequence ID" value="KAI3825914.1"/>
    <property type="molecule type" value="Genomic_DNA"/>
</dbReference>
<sequence length="146" mass="16555">MNEGYIQALKQQLKLHVERAQDADLGLQKVALESMSSNVEEGGKSQNLYDFRFLGYGYYDLEINLITHLFCFKIKPLIIEVPIKWSGRSLLISLQVPLDDLDSQRPKDPQKQFVKLEHLKRLSLGVNFFAGESARHLGNTGCSFGV</sequence>
<gene>
    <name evidence="1" type="ORF">L1987_07646</name>
</gene>
<dbReference type="Proteomes" id="UP001056120">
    <property type="component" value="Linkage Group LG02"/>
</dbReference>
<name>A0ACB9K0U7_9ASTR</name>